<proteinExistence type="predicted"/>
<evidence type="ECO:0000313" key="3">
    <source>
        <dbReference type="Proteomes" id="UP000011116"/>
    </source>
</evidence>
<evidence type="ECO:0000313" key="2">
    <source>
        <dbReference type="EnsemblPlants" id="HORVU.MOREX.r3.3HG0316080.1"/>
    </source>
</evidence>
<name>A0A8I6XIX9_HORVV</name>
<sequence length="163" mass="17733">MNMCGPGCQLGPRPLFFPPTAGRRRDATAGEMRYAPPTSLAAAGETRGGCSGFMRAARRCRGCRVVGRMGTDAHLYHDDDATIPAFPDSRFDADEADALKRPLALIGHSAEHRRRAALPSDEERGDAVDGGEAKERGNWELDCARHPLHRPPPVRRNAAYTPT</sequence>
<reference evidence="2" key="2">
    <citation type="submission" date="2020-10" db="EMBL/GenBank/DDBJ databases">
        <authorList>
            <person name="Scholz U."/>
            <person name="Mascher M."/>
            <person name="Fiebig A."/>
        </authorList>
    </citation>
    <scope>NUCLEOTIDE SEQUENCE [LARGE SCALE GENOMIC DNA]</scope>
    <source>
        <strain evidence="2">cv. Morex</strain>
    </source>
</reference>
<dbReference type="AlphaFoldDB" id="A0A8I6XIX9"/>
<dbReference type="EnsemblPlants" id="HORVU.MOREX.r3.3HG0316080.1">
    <property type="protein sequence ID" value="HORVU.MOREX.r3.3HG0316080.1"/>
    <property type="gene ID" value="HORVU.MOREX.r3.3HG0316080"/>
</dbReference>
<feature type="region of interest" description="Disordered" evidence="1">
    <location>
        <begin position="111"/>
        <end position="163"/>
    </location>
</feature>
<keyword evidence="3" id="KW-1185">Reference proteome</keyword>
<protein>
    <submittedName>
        <fullName evidence="2">Uncharacterized protein</fullName>
    </submittedName>
</protein>
<evidence type="ECO:0000256" key="1">
    <source>
        <dbReference type="SAM" id="MobiDB-lite"/>
    </source>
</evidence>
<dbReference type="Gramene" id="HORVU.MOREX.r2.3HG0263900.1">
    <property type="protein sequence ID" value="HORVU.MOREX.r2.3HG0263900.1"/>
    <property type="gene ID" value="HORVU.MOREX.r2.3HG0263900"/>
</dbReference>
<organism evidence="2 3">
    <name type="scientific">Hordeum vulgare subsp. vulgare</name>
    <name type="common">Domesticated barley</name>
    <dbReference type="NCBI Taxonomy" id="112509"/>
    <lineage>
        <taxon>Eukaryota</taxon>
        <taxon>Viridiplantae</taxon>
        <taxon>Streptophyta</taxon>
        <taxon>Embryophyta</taxon>
        <taxon>Tracheophyta</taxon>
        <taxon>Spermatophyta</taxon>
        <taxon>Magnoliopsida</taxon>
        <taxon>Liliopsida</taxon>
        <taxon>Poales</taxon>
        <taxon>Poaceae</taxon>
        <taxon>BOP clade</taxon>
        <taxon>Pooideae</taxon>
        <taxon>Triticodae</taxon>
        <taxon>Triticeae</taxon>
        <taxon>Hordeinae</taxon>
        <taxon>Hordeum</taxon>
    </lineage>
</organism>
<reference evidence="3" key="1">
    <citation type="journal article" date="2012" name="Nature">
        <title>A physical, genetic and functional sequence assembly of the barley genome.</title>
        <authorList>
            <consortium name="The International Barley Genome Sequencing Consortium"/>
            <person name="Mayer K.F."/>
            <person name="Waugh R."/>
            <person name="Brown J.W."/>
            <person name="Schulman A."/>
            <person name="Langridge P."/>
            <person name="Platzer M."/>
            <person name="Fincher G.B."/>
            <person name="Muehlbauer G.J."/>
            <person name="Sato K."/>
            <person name="Close T.J."/>
            <person name="Wise R.P."/>
            <person name="Stein N."/>
        </authorList>
    </citation>
    <scope>NUCLEOTIDE SEQUENCE [LARGE SCALE GENOMIC DNA]</scope>
    <source>
        <strain evidence="3">cv. Morex</strain>
    </source>
</reference>
<feature type="compositionally biased region" description="Basic and acidic residues" evidence="1">
    <location>
        <begin position="121"/>
        <end position="145"/>
    </location>
</feature>
<dbReference type="Gramene" id="HORVU.MOREX.r3.3HG0316080.1">
    <property type="protein sequence ID" value="HORVU.MOREX.r3.3HG0316080.1"/>
    <property type="gene ID" value="HORVU.MOREX.r3.3HG0316080"/>
</dbReference>
<dbReference type="Proteomes" id="UP000011116">
    <property type="component" value="Chromosome 3H"/>
</dbReference>
<reference evidence="2" key="3">
    <citation type="submission" date="2022-01" db="UniProtKB">
        <authorList>
            <consortium name="EnsemblPlants"/>
        </authorList>
    </citation>
    <scope>IDENTIFICATION</scope>
    <source>
        <strain evidence="2">subsp. vulgare</strain>
    </source>
</reference>
<accession>A0A8I6XIX9</accession>